<dbReference type="FunFam" id="3.40.50.1820:FF:000005">
    <property type="entry name" value="Prolyl endopeptidase"/>
    <property type="match status" value="1"/>
</dbReference>
<name>A0A0B8T2A9_9SPHI</name>
<reference evidence="12" key="1">
    <citation type="submission" date="2014-04" db="EMBL/GenBank/DDBJ databases">
        <title>Whole-Genome optical mapping and complete genome sequence of Sphingobacterium deserti sp. nov., a new spaces isolated from desert in the west of China.</title>
        <authorList>
            <person name="Teng C."/>
            <person name="Zhou Z."/>
            <person name="Li X."/>
            <person name="Chen M."/>
            <person name="Lin M."/>
            <person name="Wang L."/>
            <person name="Su S."/>
            <person name="Zhang C."/>
            <person name="Zhang W."/>
        </authorList>
    </citation>
    <scope>NUCLEOTIDE SEQUENCE [LARGE SCALE GENOMIC DNA]</scope>
    <source>
        <strain evidence="12">ACCC05744</strain>
    </source>
</reference>
<protein>
    <recommendedName>
        <fullName evidence="3">prolyl oligopeptidase</fullName>
        <ecNumber evidence="3">3.4.21.26</ecNumber>
    </recommendedName>
    <alternativeName>
        <fullName evidence="8">Proline-specific endopeptidase</fullName>
    </alternativeName>
</protein>
<gene>
    <name evidence="11" type="ORF">DI53_1038</name>
</gene>
<evidence type="ECO:0000313" key="12">
    <source>
        <dbReference type="Proteomes" id="UP000031802"/>
    </source>
</evidence>
<dbReference type="AlphaFoldDB" id="A0A0B8T2A9"/>
<dbReference type="GO" id="GO:0070012">
    <property type="term" value="F:oligopeptidase activity"/>
    <property type="evidence" value="ECO:0007669"/>
    <property type="project" value="TreeGrafter"/>
</dbReference>
<dbReference type="PRINTS" id="PR00862">
    <property type="entry name" value="PROLIGOPTASE"/>
</dbReference>
<comment type="catalytic activity">
    <reaction evidence="1">
        <text>Hydrolysis of Pro-|-Xaa &gt;&gt; Ala-|-Xaa in oligopeptides.</text>
        <dbReference type="EC" id="3.4.21.26"/>
    </reaction>
</comment>
<dbReference type="STRING" id="1229276.DI53_1038"/>
<dbReference type="InterPro" id="IPR001375">
    <property type="entry name" value="Peptidase_S9_cat"/>
</dbReference>
<dbReference type="InterPro" id="IPR002470">
    <property type="entry name" value="Peptidase_S9A"/>
</dbReference>
<dbReference type="EC" id="3.4.21.26" evidence="3"/>
<comment type="caution">
    <text evidence="11">The sequence shown here is derived from an EMBL/GenBank/DDBJ whole genome shotgun (WGS) entry which is preliminary data.</text>
</comment>
<dbReference type="InterPro" id="IPR051167">
    <property type="entry name" value="Prolyl_oligopep/macrocyclase"/>
</dbReference>
<evidence type="ECO:0000259" key="10">
    <source>
        <dbReference type="Pfam" id="PF02897"/>
    </source>
</evidence>
<proteinExistence type="inferred from homology"/>
<feature type="domain" description="Peptidase S9 prolyl oligopeptidase catalytic" evidence="9">
    <location>
        <begin position="504"/>
        <end position="718"/>
    </location>
</feature>
<evidence type="ECO:0000256" key="8">
    <source>
        <dbReference type="ARBA" id="ARBA00081187"/>
    </source>
</evidence>
<keyword evidence="6" id="KW-0720">Serine protease</keyword>
<dbReference type="InterPro" id="IPR023302">
    <property type="entry name" value="Pept_S9A_N"/>
</dbReference>
<dbReference type="PANTHER" id="PTHR42881:SF2">
    <property type="entry name" value="PROLYL ENDOPEPTIDASE"/>
    <property type="match status" value="1"/>
</dbReference>
<accession>A0A0B8T2A9</accession>
<dbReference type="Gene3D" id="3.40.50.1820">
    <property type="entry name" value="alpha/beta hydrolase"/>
    <property type="match status" value="1"/>
</dbReference>
<dbReference type="PROSITE" id="PS51257">
    <property type="entry name" value="PROKAR_LIPOPROTEIN"/>
    <property type="match status" value="1"/>
</dbReference>
<dbReference type="GO" id="GO:0006508">
    <property type="term" value="P:proteolysis"/>
    <property type="evidence" value="ECO:0007669"/>
    <property type="project" value="UniProtKB-KW"/>
</dbReference>
<evidence type="ECO:0000256" key="7">
    <source>
        <dbReference type="ARBA" id="ARBA00060121"/>
    </source>
</evidence>
<dbReference type="InterPro" id="IPR029058">
    <property type="entry name" value="AB_hydrolase_fold"/>
</dbReference>
<dbReference type="EMBL" id="JJMU01000014">
    <property type="protein sequence ID" value="KGE15357.1"/>
    <property type="molecule type" value="Genomic_DNA"/>
</dbReference>
<evidence type="ECO:0000259" key="9">
    <source>
        <dbReference type="Pfam" id="PF00326"/>
    </source>
</evidence>
<comment type="function">
    <text evidence="7">Cleaves peptide bonds on the C-terminal side of prolyl residues within peptides that are up to approximately 30 amino acids long. Has an absolute requirement for an X-Pro bond in the trans configuration immediately preceding the Pro-Y scissible bond.</text>
</comment>
<dbReference type="Pfam" id="PF00326">
    <property type="entry name" value="Peptidase_S9"/>
    <property type="match status" value="1"/>
</dbReference>
<dbReference type="eggNOG" id="COG1505">
    <property type="taxonomic scope" value="Bacteria"/>
</dbReference>
<dbReference type="GO" id="GO:0004252">
    <property type="term" value="F:serine-type endopeptidase activity"/>
    <property type="evidence" value="ECO:0007669"/>
    <property type="project" value="UniProtKB-EC"/>
</dbReference>
<dbReference type="InterPro" id="IPR002471">
    <property type="entry name" value="Pept_S9_AS"/>
</dbReference>
<evidence type="ECO:0000256" key="4">
    <source>
        <dbReference type="ARBA" id="ARBA00022670"/>
    </source>
</evidence>
<sequence length="725" mass="80984">MRNALENNQIMNRNLGILLLAISFSACQQQKTMESKKDMLLKPYPQTEKIDQNDNYFGTVVNDPYRWLEDDRSEKTKKWVAAENDVTEDYLAQIPFREAMRQRLENLWNFEKVTAPFEEGEYIYYYKNDGLQNQYVLYRKKGQDGKEEVFLDPNKFSEDGTTSLAGVSFSKDGSLVAYQISEGGSDWRKVIVLDAAKNQVIGDTLIDVKFSGLAWQGNEGFYYSSYDKPKDGSALSAMTDQHKLYFHKLNTAQAKDQLIFGGSTTPRRYIGASLSEDERFLIVSAANTTSGNELYLKDLADANAGFITVVDNMEKNHYIIDNDGAKLFIYTELNAPNGKVVTTEFANPTSANWKDLIKETDQVLSPSTGGGKIFANYLKDATSLVKQYDRSGKLEREIDLPGLGTAAGFGAKQKDKDLYYSFTNYVNPGTIYKYDIASGKSDVYKTSAIKFDPSQYESKQVFYTSKDGTKVPMIITYKKGITLDGTNPTMLYGYGGFNVSLTPAFSTSNVMLLEQGGVYAVANLRGGGEYGETWHLAGTKMKKQNVFDDFIAAAEYLISEKYTSSDRLAISGGSNGGLLVGAAMTQRPELFKVAFPAVGVLDMLRYHKFTAGAGWAFDYGTADDSKEMFDYLYNYSPYHALKSGTAYPATMVTTADHDDRVVPAHSFKFAARLQEYNKGDNPVLIRIDTKAGHGAGKSTAMVIAEQTDKWAFMFQNMKLNYKEIK</sequence>
<evidence type="ECO:0000256" key="5">
    <source>
        <dbReference type="ARBA" id="ARBA00022801"/>
    </source>
</evidence>
<evidence type="ECO:0000256" key="2">
    <source>
        <dbReference type="ARBA" id="ARBA00005228"/>
    </source>
</evidence>
<feature type="domain" description="Peptidase S9A N-terminal" evidence="10">
    <location>
        <begin position="45"/>
        <end position="446"/>
    </location>
</feature>
<evidence type="ECO:0000313" key="11">
    <source>
        <dbReference type="EMBL" id="KGE15357.1"/>
    </source>
</evidence>
<dbReference type="PATRIC" id="fig|1229276.3.peg.1071"/>
<keyword evidence="4" id="KW-0645">Protease</keyword>
<dbReference type="SUPFAM" id="SSF50993">
    <property type="entry name" value="Peptidase/esterase 'gauge' domain"/>
    <property type="match status" value="1"/>
</dbReference>
<dbReference type="Pfam" id="PF02897">
    <property type="entry name" value="Peptidase_S9_N"/>
    <property type="match status" value="1"/>
</dbReference>
<comment type="similarity">
    <text evidence="2">Belongs to the peptidase S9A family.</text>
</comment>
<keyword evidence="5" id="KW-0378">Hydrolase</keyword>
<dbReference type="SUPFAM" id="SSF53474">
    <property type="entry name" value="alpha/beta-Hydrolases"/>
    <property type="match status" value="1"/>
</dbReference>
<dbReference type="Proteomes" id="UP000031802">
    <property type="component" value="Unassembled WGS sequence"/>
</dbReference>
<evidence type="ECO:0000256" key="1">
    <source>
        <dbReference type="ARBA" id="ARBA00001070"/>
    </source>
</evidence>
<organism evidence="11 12">
    <name type="scientific">Sphingobacterium deserti</name>
    <dbReference type="NCBI Taxonomy" id="1229276"/>
    <lineage>
        <taxon>Bacteria</taxon>
        <taxon>Pseudomonadati</taxon>
        <taxon>Bacteroidota</taxon>
        <taxon>Sphingobacteriia</taxon>
        <taxon>Sphingobacteriales</taxon>
        <taxon>Sphingobacteriaceae</taxon>
        <taxon>Sphingobacterium</taxon>
    </lineage>
</organism>
<keyword evidence="12" id="KW-1185">Reference proteome</keyword>
<dbReference type="GO" id="GO:0005829">
    <property type="term" value="C:cytosol"/>
    <property type="evidence" value="ECO:0007669"/>
    <property type="project" value="TreeGrafter"/>
</dbReference>
<evidence type="ECO:0000256" key="6">
    <source>
        <dbReference type="ARBA" id="ARBA00022825"/>
    </source>
</evidence>
<reference evidence="11 12" key="2">
    <citation type="journal article" date="2015" name="PLoS ONE">
        <title>Whole-Genome Optical Mapping and Finished Genome Sequence of Sphingobacterium deserti sp. nov., a New Species Isolated from the Western Desert of China.</title>
        <authorList>
            <person name="Teng C."/>
            <person name="Zhou Z."/>
            <person name="Molnar I."/>
            <person name="Li X."/>
            <person name="Tang R."/>
            <person name="Chen M."/>
            <person name="Wang L."/>
            <person name="Su S."/>
            <person name="Zhang W."/>
            <person name="Lin M."/>
        </authorList>
    </citation>
    <scope>NUCLEOTIDE SEQUENCE [LARGE SCALE GENOMIC DNA]</scope>
    <source>
        <strain evidence="12">ACCC05744</strain>
    </source>
</reference>
<evidence type="ECO:0000256" key="3">
    <source>
        <dbReference type="ARBA" id="ARBA00011897"/>
    </source>
</evidence>
<dbReference type="Gene3D" id="2.130.10.120">
    <property type="entry name" value="Prolyl oligopeptidase, N-terminal domain"/>
    <property type="match status" value="1"/>
</dbReference>
<dbReference type="PANTHER" id="PTHR42881">
    <property type="entry name" value="PROLYL ENDOPEPTIDASE"/>
    <property type="match status" value="1"/>
</dbReference>
<dbReference type="PROSITE" id="PS00708">
    <property type="entry name" value="PRO_ENDOPEP_SER"/>
    <property type="match status" value="1"/>
</dbReference>